<dbReference type="RefSeq" id="WP_186743588.1">
    <property type="nucleotide sequence ID" value="NZ_CP060394.1"/>
</dbReference>
<keyword evidence="3" id="KW-1185">Reference proteome</keyword>
<gene>
    <name evidence="2" type="ORF">H7849_01015</name>
</gene>
<dbReference type="GO" id="GO:0051213">
    <property type="term" value="F:dioxygenase activity"/>
    <property type="evidence" value="ECO:0007669"/>
    <property type="project" value="UniProtKB-KW"/>
</dbReference>
<dbReference type="Gene3D" id="3.10.180.10">
    <property type="entry name" value="2,3-Dihydroxybiphenyl 1,2-Dioxygenase, domain 1"/>
    <property type="match status" value="2"/>
</dbReference>
<name>A0A7G8BJB4_9BACT</name>
<dbReference type="PROSITE" id="PS51819">
    <property type="entry name" value="VOC"/>
    <property type="match status" value="2"/>
</dbReference>
<feature type="domain" description="VOC" evidence="1">
    <location>
        <begin position="7"/>
        <end position="132"/>
    </location>
</feature>
<evidence type="ECO:0000313" key="3">
    <source>
        <dbReference type="Proteomes" id="UP000515312"/>
    </source>
</evidence>
<dbReference type="SUPFAM" id="SSF54593">
    <property type="entry name" value="Glyoxalase/Bleomycin resistance protein/Dihydroxybiphenyl dioxygenase"/>
    <property type="match status" value="1"/>
</dbReference>
<dbReference type="Pfam" id="PF00903">
    <property type="entry name" value="Glyoxalase"/>
    <property type="match status" value="2"/>
</dbReference>
<dbReference type="AlphaFoldDB" id="A0A7G8BJB4"/>
<sequence length="321" mass="35740">MPDPIPGIHHITAIATDAQQNVDFYAGVLGLRLVKQTVNFDDPGTYHLYFGDGKGNPGTILTFFPWSHVQHGRRGTGQATTISFAVPADSFGFWIERLTRHSVEYDKPTRRFDEPVITFHDWDGLGLELVGVAGAENKPAWESNGVSGKEAIRAFHTVTLCEDGMEKTASLLTDTMGAKKLKEEGSYFRYTFGEGDSAANVDLHCTPEFMSGVVAGGSVHHVAWRVPNDTAQVEWQKRVREAGLNVTPVLDRQYFKSIYFREPGGVLFEIATDPPGFARDEPEDALGQVLKLPPWLEKYRAEIEGDLPKLHHPNFAMERQL</sequence>
<dbReference type="PANTHER" id="PTHR36110">
    <property type="entry name" value="RING-CLEAVING DIOXYGENASE MHQE-RELATED"/>
    <property type="match status" value="1"/>
</dbReference>
<evidence type="ECO:0000259" key="1">
    <source>
        <dbReference type="PROSITE" id="PS51819"/>
    </source>
</evidence>
<dbReference type="InterPro" id="IPR037523">
    <property type="entry name" value="VOC_core"/>
</dbReference>
<keyword evidence="2" id="KW-0560">Oxidoreductase</keyword>
<dbReference type="PANTHER" id="PTHR36110:SF2">
    <property type="entry name" value="RING-CLEAVING DIOXYGENASE MHQE-RELATED"/>
    <property type="match status" value="1"/>
</dbReference>
<evidence type="ECO:0000313" key="2">
    <source>
        <dbReference type="EMBL" id="QNI32634.1"/>
    </source>
</evidence>
<protein>
    <submittedName>
        <fullName evidence="2">Ring-cleaving dioxygenase</fullName>
    </submittedName>
</protein>
<proteinExistence type="predicted"/>
<accession>A0A7G8BJB4</accession>
<dbReference type="InterPro" id="IPR029068">
    <property type="entry name" value="Glyas_Bleomycin-R_OHBP_Dase"/>
</dbReference>
<feature type="domain" description="VOC" evidence="1">
    <location>
        <begin position="154"/>
        <end position="273"/>
    </location>
</feature>
<reference evidence="2 3" key="1">
    <citation type="submission" date="2020-08" db="EMBL/GenBank/DDBJ databases">
        <title>Edaphobacter telluris sp. nov. and Acidobacterium dinghuensis sp. nov., two acidobacteria isolated from forest soil.</title>
        <authorList>
            <person name="Fu J."/>
            <person name="Qiu L."/>
        </authorList>
    </citation>
    <scope>NUCLEOTIDE SEQUENCE [LARGE SCALE GENOMIC DNA]</scope>
    <source>
        <strain evidence="2">4Y35</strain>
    </source>
</reference>
<dbReference type="CDD" id="cd08346">
    <property type="entry name" value="PcpA_N_like"/>
    <property type="match status" value="1"/>
</dbReference>
<keyword evidence="2" id="KW-0223">Dioxygenase</keyword>
<dbReference type="CDD" id="cd08347">
    <property type="entry name" value="PcpA_C_like"/>
    <property type="match status" value="1"/>
</dbReference>
<dbReference type="Proteomes" id="UP000515312">
    <property type="component" value="Chromosome"/>
</dbReference>
<organism evidence="2 3">
    <name type="scientific">Alloacidobacterium dinghuense</name>
    <dbReference type="NCBI Taxonomy" id="2763107"/>
    <lineage>
        <taxon>Bacteria</taxon>
        <taxon>Pseudomonadati</taxon>
        <taxon>Acidobacteriota</taxon>
        <taxon>Terriglobia</taxon>
        <taxon>Terriglobales</taxon>
        <taxon>Acidobacteriaceae</taxon>
        <taxon>Alloacidobacterium</taxon>
    </lineage>
</organism>
<dbReference type="InterPro" id="IPR052537">
    <property type="entry name" value="Extradiol_RC_dioxygenase"/>
</dbReference>
<dbReference type="InterPro" id="IPR004360">
    <property type="entry name" value="Glyas_Fos-R_dOase_dom"/>
</dbReference>
<dbReference type="KEGG" id="adin:H7849_01015"/>
<dbReference type="EMBL" id="CP060394">
    <property type="protein sequence ID" value="QNI32634.1"/>
    <property type="molecule type" value="Genomic_DNA"/>
</dbReference>